<dbReference type="EMBL" id="JADXDR010000014">
    <property type="protein sequence ID" value="KAI7845697.1"/>
    <property type="molecule type" value="Genomic_DNA"/>
</dbReference>
<name>A0AAD5DY15_9CHLO</name>
<gene>
    <name evidence="1" type="ORF">COHA_000811</name>
</gene>
<comment type="caution">
    <text evidence="1">The sequence shown here is derived from an EMBL/GenBank/DDBJ whole genome shotgun (WGS) entry which is preliminary data.</text>
</comment>
<sequence length="184" mass="19530">MPYIVHDGDIIKHGMLDTARFLADAQELQAEATKQGRYAFAAVAADAQCFANSSQSALDYVKGQGKEVPTMEAPSNAVLFTAAHPDQAAVLDILGAKVDGDTATLSVLLVEDPKMEPEGTCHLRQSSANGYHYHFPTACSATQLALDFVLPTAGQGDVAVPGAFSLAVKLMTRPPPECWYSNSC</sequence>
<proteinExistence type="predicted"/>
<evidence type="ECO:0000313" key="2">
    <source>
        <dbReference type="Proteomes" id="UP001205105"/>
    </source>
</evidence>
<organism evidence="1 2">
    <name type="scientific">Chlorella ohadii</name>
    <dbReference type="NCBI Taxonomy" id="2649997"/>
    <lineage>
        <taxon>Eukaryota</taxon>
        <taxon>Viridiplantae</taxon>
        <taxon>Chlorophyta</taxon>
        <taxon>core chlorophytes</taxon>
        <taxon>Trebouxiophyceae</taxon>
        <taxon>Chlorellales</taxon>
        <taxon>Chlorellaceae</taxon>
        <taxon>Chlorella clade</taxon>
        <taxon>Chlorella</taxon>
    </lineage>
</organism>
<accession>A0AAD5DY15</accession>
<evidence type="ECO:0000313" key="1">
    <source>
        <dbReference type="EMBL" id="KAI7845697.1"/>
    </source>
</evidence>
<keyword evidence="2" id="KW-1185">Reference proteome</keyword>
<reference evidence="1" key="1">
    <citation type="submission" date="2020-11" db="EMBL/GenBank/DDBJ databases">
        <title>Chlorella ohadii genome sequencing and assembly.</title>
        <authorList>
            <person name="Murik O."/>
            <person name="Treves H."/>
            <person name="Kedem I."/>
            <person name="Shotland Y."/>
            <person name="Kaplan A."/>
        </authorList>
    </citation>
    <scope>NUCLEOTIDE SEQUENCE</scope>
    <source>
        <strain evidence="1">1</strain>
    </source>
</reference>
<protein>
    <submittedName>
        <fullName evidence="1">Uncharacterized protein</fullName>
    </submittedName>
</protein>
<dbReference type="AlphaFoldDB" id="A0AAD5DY15"/>
<dbReference type="Proteomes" id="UP001205105">
    <property type="component" value="Unassembled WGS sequence"/>
</dbReference>